<feature type="compositionally biased region" description="Low complexity" evidence="1">
    <location>
        <begin position="129"/>
        <end position="138"/>
    </location>
</feature>
<keyword evidence="4" id="KW-1185">Reference proteome</keyword>
<evidence type="ECO:0000313" key="3">
    <source>
        <dbReference type="EMBL" id="GAA2136588.1"/>
    </source>
</evidence>
<dbReference type="Pfam" id="PF10935">
    <property type="entry name" value="DUF2637"/>
    <property type="match status" value="1"/>
</dbReference>
<organism evidence="3 4">
    <name type="scientific">Actinomadura napierensis</name>
    <dbReference type="NCBI Taxonomy" id="267854"/>
    <lineage>
        <taxon>Bacteria</taxon>
        <taxon>Bacillati</taxon>
        <taxon>Actinomycetota</taxon>
        <taxon>Actinomycetes</taxon>
        <taxon>Streptosporangiales</taxon>
        <taxon>Thermomonosporaceae</taxon>
        <taxon>Actinomadura</taxon>
    </lineage>
</organism>
<gene>
    <name evidence="3" type="ORF">GCM10009727_31480</name>
</gene>
<name>A0ABP5KSW3_9ACTN</name>
<proteinExistence type="predicted"/>
<evidence type="ECO:0000256" key="1">
    <source>
        <dbReference type="SAM" id="MobiDB-lite"/>
    </source>
</evidence>
<accession>A0ABP5KSW3</accession>
<dbReference type="EMBL" id="BAAAMR010000023">
    <property type="protein sequence ID" value="GAA2136588.1"/>
    <property type="molecule type" value="Genomic_DNA"/>
</dbReference>
<feature type="compositionally biased region" description="Low complexity" evidence="1">
    <location>
        <begin position="216"/>
        <end position="226"/>
    </location>
</feature>
<evidence type="ECO:0000313" key="4">
    <source>
        <dbReference type="Proteomes" id="UP001501020"/>
    </source>
</evidence>
<dbReference type="RefSeq" id="WP_344267120.1">
    <property type="nucleotide sequence ID" value="NZ_BAAAMR010000023.1"/>
</dbReference>
<dbReference type="InterPro" id="IPR021235">
    <property type="entry name" value="DUF2637"/>
</dbReference>
<feature type="compositionally biased region" description="Low complexity" evidence="1">
    <location>
        <begin position="150"/>
        <end position="169"/>
    </location>
</feature>
<dbReference type="Proteomes" id="UP001501020">
    <property type="component" value="Unassembled WGS sequence"/>
</dbReference>
<keyword evidence="2" id="KW-0812">Transmembrane</keyword>
<reference evidence="4" key="1">
    <citation type="journal article" date="2019" name="Int. J. Syst. Evol. Microbiol.">
        <title>The Global Catalogue of Microorganisms (GCM) 10K type strain sequencing project: providing services to taxonomists for standard genome sequencing and annotation.</title>
        <authorList>
            <consortium name="The Broad Institute Genomics Platform"/>
            <consortium name="The Broad Institute Genome Sequencing Center for Infectious Disease"/>
            <person name="Wu L."/>
            <person name="Ma J."/>
        </authorList>
    </citation>
    <scope>NUCLEOTIDE SEQUENCE [LARGE SCALE GENOMIC DNA]</scope>
    <source>
        <strain evidence="4">JCM 13850</strain>
    </source>
</reference>
<keyword evidence="2" id="KW-0472">Membrane</keyword>
<feature type="transmembrane region" description="Helical" evidence="2">
    <location>
        <begin position="72"/>
        <end position="95"/>
    </location>
</feature>
<comment type="caution">
    <text evidence="3">The sequence shown here is derived from an EMBL/GenBank/DDBJ whole genome shotgun (WGS) entry which is preliminary data.</text>
</comment>
<feature type="transmembrane region" description="Helical" evidence="2">
    <location>
        <begin position="12"/>
        <end position="30"/>
    </location>
</feature>
<feature type="transmembrane region" description="Helical" evidence="2">
    <location>
        <begin position="42"/>
        <end position="60"/>
    </location>
</feature>
<keyword evidence="2" id="KW-1133">Transmembrane helix</keyword>
<sequence length="284" mass="29855">MTRRILAAVADSAPVVILAGIAAAGSFTHIRDTATDHGQRGWMAWAIAVCIDLTCVMAAGERQRDRRTGRETGRLSWPTLVLVGGILLSLAANLAQADRSVWGWITAGTPALAFLVAVSMLERRKAATPAAERASSAPVLDNSAVPDSFSGPSSDASAVPSSASAPSSPWVVWEDDRPQTLDPVPTAQRVQGDRTGGADVDQDEQDGQTAIPVPAPAADESAASPSEPGPAAPLVEFARRVASEHRDRHGKPITRDELRARLGVSNQLASDLLRQIRTETVPVA</sequence>
<feature type="region of interest" description="Disordered" evidence="1">
    <location>
        <begin position="129"/>
        <end position="231"/>
    </location>
</feature>
<feature type="transmembrane region" description="Helical" evidence="2">
    <location>
        <begin position="101"/>
        <end position="121"/>
    </location>
</feature>
<evidence type="ECO:0000256" key="2">
    <source>
        <dbReference type="SAM" id="Phobius"/>
    </source>
</evidence>
<protein>
    <submittedName>
        <fullName evidence="3">DUF2637 domain-containing protein</fullName>
    </submittedName>
</protein>